<dbReference type="InterPro" id="IPR036005">
    <property type="entry name" value="Creatinase/aminopeptidase-like"/>
</dbReference>
<sequence length="394" mass="42320">MDFNAYQKALSLQSRGSECPFPPGEYDQRLSRVRNRMEAEDIDALLLTDCSDIFYLTGYSTFEVSVHVALVVTASSLLLQVPSIEMGPAMVTTRVREVSGYRWEGIGEVLGPLIDALNDSADTVGIDAWHGSLRQGVLEGLKARLPGVRFVDAGGLVKKVRLVKSEAEIGFLRHSASITAEGLRAAVAAVRPGMTDNDVAAVGAKALLEAGSEFMSMQPIVTTGVRSSVIHTNHKRCRIEPDEPVFLEFGSAWHRYTAPMMQTVVAGSPSADMRRVFDGCRRVVDALLAAVRPGTTFDSAAQSAEKALAPLAGMVFFSGVFGYTVGAQFPPSWVEGSGFIARGGNTEFRPGMVFHLPICLRVPGQWGIGCSETVLVTNTGAEPITANPWSLNPV</sequence>
<protein>
    <submittedName>
        <fullName evidence="3">Xaa-Pro peptidase family protein</fullName>
    </submittedName>
</protein>
<dbReference type="PANTHER" id="PTHR46112:SF2">
    <property type="entry name" value="XAA-PRO AMINOPEPTIDASE P-RELATED"/>
    <property type="match status" value="1"/>
</dbReference>
<dbReference type="Pfam" id="PF01321">
    <property type="entry name" value="Creatinase_N"/>
    <property type="match status" value="1"/>
</dbReference>
<name>A0ABT7HAN4_9GAMM</name>
<dbReference type="CDD" id="cd01066">
    <property type="entry name" value="APP_MetAP"/>
    <property type="match status" value="1"/>
</dbReference>
<comment type="caution">
    <text evidence="3">The sequence shown here is derived from an EMBL/GenBank/DDBJ whole genome shotgun (WGS) entry which is preliminary data.</text>
</comment>
<dbReference type="Gene3D" id="3.40.350.10">
    <property type="entry name" value="Creatinase/prolidase N-terminal domain"/>
    <property type="match status" value="1"/>
</dbReference>
<dbReference type="Gene3D" id="3.90.230.10">
    <property type="entry name" value="Creatinase/methionine aminopeptidase superfamily"/>
    <property type="match status" value="1"/>
</dbReference>
<evidence type="ECO:0000259" key="1">
    <source>
        <dbReference type="Pfam" id="PF00557"/>
    </source>
</evidence>
<dbReference type="InterPro" id="IPR029149">
    <property type="entry name" value="Creatin/AminoP/Spt16_N"/>
</dbReference>
<dbReference type="Pfam" id="PF00557">
    <property type="entry name" value="Peptidase_M24"/>
    <property type="match status" value="1"/>
</dbReference>
<dbReference type="InterPro" id="IPR000994">
    <property type="entry name" value="Pept_M24"/>
</dbReference>
<keyword evidence="4" id="KW-1185">Reference proteome</keyword>
<dbReference type="Proteomes" id="UP001223547">
    <property type="component" value="Unassembled WGS sequence"/>
</dbReference>
<reference evidence="3 4" key="1">
    <citation type="submission" date="2023-05" db="EMBL/GenBank/DDBJ databases">
        <title>Marinobacter albus sp. nov., a marine bacterium isolated from sand in a coastal intertidal zone of huludao.</title>
        <authorList>
            <person name="Deng T."/>
        </authorList>
    </citation>
    <scope>NUCLEOTIDE SEQUENCE [LARGE SCALE GENOMIC DNA]</scope>
    <source>
        <strain evidence="3 4">M216</strain>
    </source>
</reference>
<dbReference type="SUPFAM" id="SSF53092">
    <property type="entry name" value="Creatinase/prolidase N-terminal domain"/>
    <property type="match status" value="1"/>
</dbReference>
<organism evidence="3 4">
    <name type="scientific">Marinobacter albus</name>
    <dbReference type="NCBI Taxonomy" id="3030833"/>
    <lineage>
        <taxon>Bacteria</taxon>
        <taxon>Pseudomonadati</taxon>
        <taxon>Pseudomonadota</taxon>
        <taxon>Gammaproteobacteria</taxon>
        <taxon>Pseudomonadales</taxon>
        <taxon>Marinobacteraceae</taxon>
        <taxon>Marinobacter</taxon>
    </lineage>
</organism>
<dbReference type="EMBL" id="JASSQD010000001">
    <property type="protein sequence ID" value="MDK9557044.1"/>
    <property type="molecule type" value="Genomic_DNA"/>
</dbReference>
<evidence type="ECO:0000259" key="2">
    <source>
        <dbReference type="Pfam" id="PF01321"/>
    </source>
</evidence>
<feature type="domain" description="Creatinase N-terminal" evidence="2">
    <location>
        <begin position="29"/>
        <end position="163"/>
    </location>
</feature>
<dbReference type="SUPFAM" id="SSF55920">
    <property type="entry name" value="Creatinase/aminopeptidase"/>
    <property type="match status" value="1"/>
</dbReference>
<feature type="domain" description="Peptidase M24" evidence="1">
    <location>
        <begin position="172"/>
        <end position="378"/>
    </location>
</feature>
<dbReference type="RefSeq" id="WP_219866490.1">
    <property type="nucleotide sequence ID" value="NZ_JASSQD010000001.1"/>
</dbReference>
<evidence type="ECO:0000313" key="4">
    <source>
        <dbReference type="Proteomes" id="UP001223547"/>
    </source>
</evidence>
<evidence type="ECO:0000313" key="3">
    <source>
        <dbReference type="EMBL" id="MDK9557044.1"/>
    </source>
</evidence>
<gene>
    <name evidence="3" type="ORF">QQF73_05345</name>
</gene>
<dbReference type="InterPro" id="IPR000587">
    <property type="entry name" value="Creatinase_N"/>
</dbReference>
<dbReference type="InterPro" id="IPR050659">
    <property type="entry name" value="Peptidase_M24B"/>
</dbReference>
<proteinExistence type="predicted"/>
<accession>A0ABT7HAN4</accession>
<dbReference type="PANTHER" id="PTHR46112">
    <property type="entry name" value="AMINOPEPTIDASE"/>
    <property type="match status" value="1"/>
</dbReference>